<evidence type="ECO:0000256" key="1">
    <source>
        <dbReference type="ARBA" id="ARBA00005125"/>
    </source>
</evidence>
<protein>
    <submittedName>
        <fullName evidence="4">Nucleoside-diphosphate-sugar epimerase</fullName>
    </submittedName>
</protein>
<dbReference type="InterPro" id="IPR001509">
    <property type="entry name" value="Epimerase_deHydtase"/>
</dbReference>
<accession>A0ABU1ZKE0</accession>
<dbReference type="Pfam" id="PF01370">
    <property type="entry name" value="Epimerase"/>
    <property type="match status" value="1"/>
</dbReference>
<dbReference type="EMBL" id="JAVDXO010000002">
    <property type="protein sequence ID" value="MDR7306022.1"/>
    <property type="molecule type" value="Genomic_DNA"/>
</dbReference>
<proteinExistence type="inferred from homology"/>
<evidence type="ECO:0000256" key="2">
    <source>
        <dbReference type="ARBA" id="ARBA00007637"/>
    </source>
</evidence>
<comment type="similarity">
    <text evidence="2">Belongs to the NAD(P)-dependent epimerase/dehydratase family.</text>
</comment>
<keyword evidence="5" id="KW-1185">Reference proteome</keyword>
<dbReference type="Gene3D" id="3.40.50.720">
    <property type="entry name" value="NAD(P)-binding Rossmann-like Domain"/>
    <property type="match status" value="1"/>
</dbReference>
<dbReference type="PANTHER" id="PTHR43000">
    <property type="entry name" value="DTDP-D-GLUCOSE 4,6-DEHYDRATASE-RELATED"/>
    <property type="match status" value="1"/>
</dbReference>
<name>A0ABU1ZKE0_9BURK</name>
<organism evidence="4 5">
    <name type="scientific">Rhodoferax saidenbachensis</name>
    <dbReference type="NCBI Taxonomy" id="1484693"/>
    <lineage>
        <taxon>Bacteria</taxon>
        <taxon>Pseudomonadati</taxon>
        <taxon>Pseudomonadota</taxon>
        <taxon>Betaproteobacteria</taxon>
        <taxon>Burkholderiales</taxon>
        <taxon>Comamonadaceae</taxon>
        <taxon>Rhodoferax</taxon>
    </lineage>
</organism>
<dbReference type="SUPFAM" id="SSF51735">
    <property type="entry name" value="NAD(P)-binding Rossmann-fold domains"/>
    <property type="match status" value="1"/>
</dbReference>
<comment type="pathway">
    <text evidence="1">Bacterial outer membrane biogenesis; LPS O-antigen biosynthesis.</text>
</comment>
<comment type="caution">
    <text evidence="4">The sequence shown here is derived from an EMBL/GenBank/DDBJ whole genome shotgun (WGS) entry which is preliminary data.</text>
</comment>
<feature type="domain" description="NAD-dependent epimerase/dehydratase" evidence="3">
    <location>
        <begin position="3"/>
        <end position="168"/>
    </location>
</feature>
<evidence type="ECO:0000313" key="4">
    <source>
        <dbReference type="EMBL" id="MDR7306022.1"/>
    </source>
</evidence>
<gene>
    <name evidence="4" type="ORF">J2X15_001300</name>
</gene>
<sequence length="257" mass="27931">MNDIRGVVHLAARVHVMREDQSEPLTAFRAANVDGTMRLAHQAAAAGVRRFVFVSSVKVNGESTSPGHAFTETDRPAPQDAYGQSKYEAEMALRQLAIDSGMEVTIVRPPLVYGPGVKANFATLMSAVQRGLPLPLGCIENQRSLIGLDNLVDFLLVCLHHPKAANQTFLISDAQDVSVAELIRSLARACGRPAYLLPVPVWILKSFATFSGRQDVVSRLVADLQVDISKARDVLGWTPPVSLNEGLCRAFQGMDRT</sequence>
<evidence type="ECO:0000259" key="3">
    <source>
        <dbReference type="Pfam" id="PF01370"/>
    </source>
</evidence>
<dbReference type="InterPro" id="IPR036291">
    <property type="entry name" value="NAD(P)-bd_dom_sf"/>
</dbReference>
<reference evidence="4 5" key="1">
    <citation type="submission" date="2023-07" db="EMBL/GenBank/DDBJ databases">
        <title>Sorghum-associated microbial communities from plants grown in Nebraska, USA.</title>
        <authorList>
            <person name="Schachtman D."/>
        </authorList>
    </citation>
    <scope>NUCLEOTIDE SEQUENCE [LARGE SCALE GENOMIC DNA]</scope>
    <source>
        <strain evidence="4 5">BE308</strain>
    </source>
</reference>
<dbReference type="Proteomes" id="UP001268089">
    <property type="component" value="Unassembled WGS sequence"/>
</dbReference>
<evidence type="ECO:0000313" key="5">
    <source>
        <dbReference type="Proteomes" id="UP001268089"/>
    </source>
</evidence>